<comment type="caution">
    <text evidence="1">The sequence shown here is derived from an EMBL/GenBank/DDBJ whole genome shotgun (WGS) entry which is preliminary data.</text>
</comment>
<dbReference type="AlphaFoldDB" id="A0A438DF35"/>
<name>A0A438DF35_VITVI</name>
<accession>A0A438DF35</accession>
<evidence type="ECO:0000313" key="1">
    <source>
        <dbReference type="EMBL" id="RVW34029.1"/>
    </source>
</evidence>
<sequence>MDVSANRMVSLNGSNYAMRKDKMEDLLYVKGYHHLMFAQGKLVDKTNKEWTLLHRQDFCISYTPDDFGVVGMGNNGVAKVVGIASLDLKMDVKIVFLYGDLEKEIYME</sequence>
<organism evidence="1 2">
    <name type="scientific">Vitis vinifera</name>
    <name type="common">Grape</name>
    <dbReference type="NCBI Taxonomy" id="29760"/>
    <lineage>
        <taxon>Eukaryota</taxon>
        <taxon>Viridiplantae</taxon>
        <taxon>Streptophyta</taxon>
        <taxon>Embryophyta</taxon>
        <taxon>Tracheophyta</taxon>
        <taxon>Spermatophyta</taxon>
        <taxon>Magnoliopsida</taxon>
        <taxon>eudicotyledons</taxon>
        <taxon>Gunneridae</taxon>
        <taxon>Pentapetalae</taxon>
        <taxon>rosids</taxon>
        <taxon>Vitales</taxon>
        <taxon>Vitaceae</taxon>
        <taxon>Viteae</taxon>
        <taxon>Vitis</taxon>
    </lineage>
</organism>
<dbReference type="EMBL" id="QGNW01001659">
    <property type="protein sequence ID" value="RVW34029.1"/>
    <property type="molecule type" value="Genomic_DNA"/>
</dbReference>
<protein>
    <recommendedName>
        <fullName evidence="3">Retrovirus-related Pol polyprotein from transposon TNT 1-94</fullName>
    </recommendedName>
</protein>
<reference evidence="1 2" key="1">
    <citation type="journal article" date="2018" name="PLoS Genet.">
        <title>Population sequencing reveals clonal diversity and ancestral inbreeding in the grapevine cultivar Chardonnay.</title>
        <authorList>
            <person name="Roach M.J."/>
            <person name="Johnson D.L."/>
            <person name="Bohlmann J."/>
            <person name="van Vuuren H.J."/>
            <person name="Jones S.J."/>
            <person name="Pretorius I.S."/>
            <person name="Schmidt S.A."/>
            <person name="Borneman A.R."/>
        </authorList>
    </citation>
    <scope>NUCLEOTIDE SEQUENCE [LARGE SCALE GENOMIC DNA]</scope>
    <source>
        <strain evidence="2">cv. Chardonnay</strain>
        <tissue evidence="1">Leaf</tissue>
    </source>
</reference>
<evidence type="ECO:0008006" key="3">
    <source>
        <dbReference type="Google" id="ProtNLM"/>
    </source>
</evidence>
<proteinExistence type="predicted"/>
<evidence type="ECO:0000313" key="2">
    <source>
        <dbReference type="Proteomes" id="UP000288805"/>
    </source>
</evidence>
<gene>
    <name evidence="1" type="ORF">CK203_091975</name>
</gene>
<dbReference type="Proteomes" id="UP000288805">
    <property type="component" value="Unassembled WGS sequence"/>
</dbReference>